<evidence type="ECO:0000259" key="9">
    <source>
        <dbReference type="Pfam" id="PF03600"/>
    </source>
</evidence>
<reference evidence="10 11" key="1">
    <citation type="submission" date="2019-05" db="EMBL/GenBank/DDBJ databases">
        <authorList>
            <person name="Lee S.D."/>
        </authorList>
    </citation>
    <scope>NUCLEOTIDE SEQUENCE [LARGE SCALE GENOMIC DNA]</scope>
    <source>
        <strain evidence="10 11">C5-26</strain>
    </source>
</reference>
<feature type="transmembrane region" description="Helical" evidence="8">
    <location>
        <begin position="54"/>
        <end position="72"/>
    </location>
</feature>
<keyword evidence="5 8" id="KW-0812">Transmembrane</keyword>
<dbReference type="PANTHER" id="PTHR43568">
    <property type="entry name" value="P PROTEIN"/>
    <property type="match status" value="1"/>
</dbReference>
<feature type="transmembrane region" description="Helical" evidence="8">
    <location>
        <begin position="281"/>
        <end position="303"/>
    </location>
</feature>
<dbReference type="PRINTS" id="PR00758">
    <property type="entry name" value="ARSENICPUMP"/>
</dbReference>
<feature type="transmembrane region" description="Helical" evidence="8">
    <location>
        <begin position="315"/>
        <end position="340"/>
    </location>
</feature>
<comment type="subcellular location">
    <subcellularLocation>
        <location evidence="1">Cell membrane</location>
        <topology evidence="1">Multi-pass membrane protein</topology>
    </subcellularLocation>
</comment>
<dbReference type="OrthoDB" id="9809303at2"/>
<dbReference type="InterPro" id="IPR000802">
    <property type="entry name" value="Arsenical_pump_ArsB"/>
</dbReference>
<dbReference type="EMBL" id="VCQV01000026">
    <property type="protein sequence ID" value="TWP34591.1"/>
    <property type="molecule type" value="Genomic_DNA"/>
</dbReference>
<keyword evidence="6 8" id="KW-1133">Transmembrane helix</keyword>
<evidence type="ECO:0000256" key="6">
    <source>
        <dbReference type="ARBA" id="ARBA00022989"/>
    </source>
</evidence>
<dbReference type="Pfam" id="PF03600">
    <property type="entry name" value="CitMHS"/>
    <property type="match status" value="1"/>
</dbReference>
<comment type="caution">
    <text evidence="10">The sequence shown here is derived from an EMBL/GenBank/DDBJ whole genome shotgun (WGS) entry which is preliminary data.</text>
</comment>
<keyword evidence="7 8" id="KW-0472">Membrane</keyword>
<dbReference type="InterPro" id="IPR051475">
    <property type="entry name" value="Diverse_Ion_Transporter"/>
</dbReference>
<keyword evidence="4" id="KW-1003">Cell membrane</keyword>
<dbReference type="AlphaFoldDB" id="A0A563DX90"/>
<dbReference type="GO" id="GO:0005886">
    <property type="term" value="C:plasma membrane"/>
    <property type="evidence" value="ECO:0007669"/>
    <property type="project" value="UniProtKB-SubCell"/>
</dbReference>
<evidence type="ECO:0000256" key="4">
    <source>
        <dbReference type="ARBA" id="ARBA00022475"/>
    </source>
</evidence>
<dbReference type="RefSeq" id="WP_146318648.1">
    <property type="nucleotide sequence ID" value="NZ_VCQV01000026.1"/>
</dbReference>
<dbReference type="CDD" id="cd01116">
    <property type="entry name" value="P_permease"/>
    <property type="match status" value="1"/>
</dbReference>
<evidence type="ECO:0000256" key="8">
    <source>
        <dbReference type="SAM" id="Phobius"/>
    </source>
</evidence>
<gene>
    <name evidence="10" type="ORF">FGL98_16995</name>
</gene>
<reference evidence="10 11" key="2">
    <citation type="submission" date="2019-08" db="EMBL/GenBank/DDBJ databases">
        <title>Jejuicoccus antrihumi gen. nov., sp. nov., a new member of the family Dermacoccaceae isolated from a cave.</title>
        <authorList>
            <person name="Schumann P."/>
            <person name="Kim I.S."/>
        </authorList>
    </citation>
    <scope>NUCLEOTIDE SEQUENCE [LARGE SCALE GENOMIC DNA]</scope>
    <source>
        <strain evidence="10 11">C5-26</strain>
    </source>
</reference>
<sequence>MTATLVVIAFVAAYVLIATERIHRVAAALWGAAAMVVLGVADVQTAFFSERTGIDWNVIFLLLGMMILVGVIRQTGAFEFVAIWAAKRAGGRPFAIMVSLIVFTAVASALLDNVTTVLLVAPVTLLVCDRIGAPPIPFLISEALASNIGGTATLIGDPPNIIIGSRAGLTFNDFLVNLAPLIVVLLVVFIGLARLVFQKELTYDPNRVEELMRLDEREAIHDRTLLWRSGIVLALVIVGFLTHSITHLEPSLVALLGAGAAVAVSRLDPHDYLRDVEWSTLVFFAGLFVMVGGMVQAGVIGDLGKELTTLIDGRWLLGSSVLLWVSGLLSGIIDNIPYVATMAPLVSDLTGGSHDPHSGPLWWALALGADLGGNATAVGASANVVVLGIAARNGHKISFWRFTRYGAIVAFVTIAISWAYIWLRYFAFA</sequence>
<name>A0A563DX90_9MICO</name>
<feature type="domain" description="Citrate transporter-like" evidence="9">
    <location>
        <begin position="14"/>
        <end position="368"/>
    </location>
</feature>
<evidence type="ECO:0000256" key="5">
    <source>
        <dbReference type="ARBA" id="ARBA00022692"/>
    </source>
</evidence>
<dbReference type="Proteomes" id="UP000320244">
    <property type="component" value="Unassembled WGS sequence"/>
</dbReference>
<feature type="transmembrane region" description="Helical" evidence="8">
    <location>
        <begin position="93"/>
        <end position="111"/>
    </location>
</feature>
<keyword evidence="3" id="KW-0813">Transport</keyword>
<protein>
    <submittedName>
        <fullName evidence="10">ArsB/NhaD family transporter</fullName>
    </submittedName>
</protein>
<evidence type="ECO:0000313" key="10">
    <source>
        <dbReference type="EMBL" id="TWP34591.1"/>
    </source>
</evidence>
<evidence type="ECO:0000313" key="11">
    <source>
        <dbReference type="Proteomes" id="UP000320244"/>
    </source>
</evidence>
<evidence type="ECO:0000256" key="7">
    <source>
        <dbReference type="ARBA" id="ARBA00023136"/>
    </source>
</evidence>
<evidence type="ECO:0000256" key="3">
    <source>
        <dbReference type="ARBA" id="ARBA00022448"/>
    </source>
</evidence>
<feature type="transmembrane region" description="Helical" evidence="8">
    <location>
        <begin position="29"/>
        <end position="48"/>
    </location>
</feature>
<feature type="transmembrane region" description="Helical" evidence="8">
    <location>
        <begin position="225"/>
        <end position="245"/>
    </location>
</feature>
<dbReference type="InterPro" id="IPR004680">
    <property type="entry name" value="Cit_transptr-like_dom"/>
</dbReference>
<comment type="similarity">
    <text evidence="2">Belongs to the CitM (TC 2.A.11) transporter family.</text>
</comment>
<feature type="transmembrane region" description="Helical" evidence="8">
    <location>
        <begin position="174"/>
        <end position="197"/>
    </location>
</feature>
<accession>A0A563DX90</accession>
<evidence type="ECO:0000256" key="2">
    <source>
        <dbReference type="ARBA" id="ARBA00009843"/>
    </source>
</evidence>
<feature type="transmembrane region" description="Helical" evidence="8">
    <location>
        <begin position="6"/>
        <end position="22"/>
    </location>
</feature>
<dbReference type="GO" id="GO:0015105">
    <property type="term" value="F:arsenite transmembrane transporter activity"/>
    <property type="evidence" value="ECO:0007669"/>
    <property type="project" value="InterPro"/>
</dbReference>
<organism evidence="10 11">
    <name type="scientific">Leekyejoonella antrihumi</name>
    <dbReference type="NCBI Taxonomy" id="1660198"/>
    <lineage>
        <taxon>Bacteria</taxon>
        <taxon>Bacillati</taxon>
        <taxon>Actinomycetota</taxon>
        <taxon>Actinomycetes</taxon>
        <taxon>Micrococcales</taxon>
        <taxon>Dermacoccaceae</taxon>
        <taxon>Leekyejoonella</taxon>
    </lineage>
</organism>
<keyword evidence="11" id="KW-1185">Reference proteome</keyword>
<evidence type="ECO:0000256" key="1">
    <source>
        <dbReference type="ARBA" id="ARBA00004651"/>
    </source>
</evidence>
<feature type="transmembrane region" description="Helical" evidence="8">
    <location>
        <begin position="402"/>
        <end position="423"/>
    </location>
</feature>
<feature type="transmembrane region" description="Helical" evidence="8">
    <location>
        <begin position="360"/>
        <end position="390"/>
    </location>
</feature>
<dbReference type="PANTHER" id="PTHR43568:SF1">
    <property type="entry name" value="P PROTEIN"/>
    <property type="match status" value="1"/>
</dbReference>
<proteinExistence type="inferred from homology"/>